<keyword evidence="12" id="KW-1185">Reference proteome</keyword>
<evidence type="ECO:0000256" key="4">
    <source>
        <dbReference type="ARBA" id="ARBA00022553"/>
    </source>
</evidence>
<dbReference type="InterPro" id="IPR051985">
    <property type="entry name" value="NR_tyrosine_phosphatase"/>
</dbReference>
<dbReference type="InterPro" id="IPR003595">
    <property type="entry name" value="Tyr_Pase_cat"/>
</dbReference>
<reference evidence="11 12" key="2">
    <citation type="submission" date="2018-10" db="EMBL/GenBank/DDBJ databases">
        <authorList>
            <consortium name="Pathogen Informatics"/>
        </authorList>
    </citation>
    <scope>NUCLEOTIDE SEQUENCE [LARGE SCALE GENOMIC DNA]</scope>
</reference>
<evidence type="ECO:0000256" key="1">
    <source>
        <dbReference type="ARBA" id="ARBA00004308"/>
    </source>
</evidence>
<accession>A0A0N4UXT0</accession>
<evidence type="ECO:0000313" key="13">
    <source>
        <dbReference type="WBParaSite" id="EVEC_0000235601-mRNA-1"/>
    </source>
</evidence>
<dbReference type="PANTHER" id="PTHR46047:SF3">
    <property type="entry name" value="TYROSINE-PROTEIN PHOSPHATASE NON-RECEPTOR TYPE 61F"/>
    <property type="match status" value="1"/>
</dbReference>
<dbReference type="OrthoDB" id="10253954at2759"/>
<dbReference type="Gene3D" id="3.90.190.10">
    <property type="entry name" value="Protein tyrosine phosphatase superfamily"/>
    <property type="match status" value="1"/>
</dbReference>
<dbReference type="PRINTS" id="PR00700">
    <property type="entry name" value="PRTYPHPHTASE"/>
</dbReference>
<dbReference type="PANTHER" id="PTHR46047">
    <property type="entry name" value="TYROSINE-PROTEIN PHOSPHATASE NON-RECEPTOR TYPE 61F"/>
    <property type="match status" value="1"/>
</dbReference>
<feature type="domain" description="Tyrosine specific protein phosphatases" evidence="10">
    <location>
        <begin position="226"/>
        <end position="302"/>
    </location>
</feature>
<dbReference type="GO" id="GO:0005634">
    <property type="term" value="C:nucleus"/>
    <property type="evidence" value="ECO:0007669"/>
    <property type="project" value="TreeGrafter"/>
</dbReference>
<gene>
    <name evidence="11" type="ORF">EVEC_LOCUS2064</name>
</gene>
<dbReference type="GO" id="GO:0005737">
    <property type="term" value="C:cytoplasm"/>
    <property type="evidence" value="ECO:0007669"/>
    <property type="project" value="TreeGrafter"/>
</dbReference>
<dbReference type="GO" id="GO:0070373">
    <property type="term" value="P:negative regulation of ERK1 and ERK2 cascade"/>
    <property type="evidence" value="ECO:0007669"/>
    <property type="project" value="TreeGrafter"/>
</dbReference>
<comment type="similarity">
    <text evidence="2">Belongs to the protein-tyrosine phosphatase family. Non-receptor class 1 subfamily.</text>
</comment>
<evidence type="ECO:0000313" key="12">
    <source>
        <dbReference type="Proteomes" id="UP000274131"/>
    </source>
</evidence>
<dbReference type="GO" id="GO:0046426">
    <property type="term" value="P:negative regulation of receptor signaling pathway via JAK-STAT"/>
    <property type="evidence" value="ECO:0007669"/>
    <property type="project" value="TreeGrafter"/>
</dbReference>
<evidence type="ECO:0000256" key="6">
    <source>
        <dbReference type="ARBA" id="ARBA00022912"/>
    </source>
</evidence>
<name>A0A0N4UXT0_ENTVE</name>
<dbReference type="AlphaFoldDB" id="A0A0N4UXT0"/>
<dbReference type="GO" id="GO:0019901">
    <property type="term" value="F:protein kinase binding"/>
    <property type="evidence" value="ECO:0007669"/>
    <property type="project" value="TreeGrafter"/>
</dbReference>
<evidence type="ECO:0000256" key="2">
    <source>
        <dbReference type="ARBA" id="ARBA00009701"/>
    </source>
</evidence>
<dbReference type="InterPro" id="IPR000242">
    <property type="entry name" value="PTP_cat"/>
</dbReference>
<feature type="region of interest" description="Disordered" evidence="8">
    <location>
        <begin position="176"/>
        <end position="203"/>
    </location>
</feature>
<feature type="domain" description="Tyrosine-protein phosphatase" evidence="9">
    <location>
        <begin position="22"/>
        <end position="311"/>
    </location>
</feature>
<reference evidence="13" key="1">
    <citation type="submission" date="2017-02" db="UniProtKB">
        <authorList>
            <consortium name="WormBaseParasite"/>
        </authorList>
    </citation>
    <scope>IDENTIFICATION</scope>
</reference>
<dbReference type="EMBL" id="UXUI01007312">
    <property type="protein sequence ID" value="VDD86921.1"/>
    <property type="molecule type" value="Genomic_DNA"/>
</dbReference>
<dbReference type="InterPro" id="IPR029021">
    <property type="entry name" value="Prot-tyrosine_phosphatase-like"/>
</dbReference>
<dbReference type="Pfam" id="PF00102">
    <property type="entry name" value="Y_phosphatase"/>
    <property type="match status" value="1"/>
</dbReference>
<keyword evidence="7" id="KW-0472">Membrane</keyword>
<sequence length="388" mass="44096">MAAEELIRKFRENEKNNAWVELFREVDRLSTKQEKELGLKTDVARAWVNVEKNRYRNVLTYDSSRVTLRKVRAGASNYINASPLKVAEASRKYIMTQGPLASTCNDFWQMVWEQKISLIVMLNKLFEKNSIKCHAYFPTEEKPEAEFDTFSVTLKTEEHFTHFVVRTLQVQQKEISESYESSSDRERNSSSSSESSESDESDESARTVFHFQYTSWPDFGVPACPHVFLEFLYRVRSTGLLRDSPPTLVHCSAGIGRSGAFVVIDSVISMVEHSVKSVDLVELILRLRRSRMGLIQTSQQLQFCWRSVATALLGGDKGNCSCDAQPSEWPKIVPQQLSPLGTGGAAESLSDLSDTTARKRSVGRADEGTEDVKRSKRLFFDIFFLFSF</sequence>
<proteinExistence type="inferred from homology"/>
<feature type="region of interest" description="Disordered" evidence="8">
    <location>
        <begin position="341"/>
        <end position="366"/>
    </location>
</feature>
<dbReference type="EC" id="3.1.3.48" evidence="3"/>
<dbReference type="InterPro" id="IPR000387">
    <property type="entry name" value="Tyr_Pase_dom"/>
</dbReference>
<keyword evidence="4" id="KW-0597">Phosphoprotein</keyword>
<protein>
    <recommendedName>
        <fullName evidence="3">protein-tyrosine-phosphatase</fullName>
        <ecNumber evidence="3">3.1.3.48</ecNumber>
    </recommendedName>
</protein>
<evidence type="ECO:0000259" key="10">
    <source>
        <dbReference type="PROSITE" id="PS50056"/>
    </source>
</evidence>
<organism evidence="13">
    <name type="scientific">Enterobius vermicularis</name>
    <name type="common">Human pinworm</name>
    <dbReference type="NCBI Taxonomy" id="51028"/>
    <lineage>
        <taxon>Eukaryota</taxon>
        <taxon>Metazoa</taxon>
        <taxon>Ecdysozoa</taxon>
        <taxon>Nematoda</taxon>
        <taxon>Chromadorea</taxon>
        <taxon>Rhabditida</taxon>
        <taxon>Spirurina</taxon>
        <taxon>Oxyuridomorpha</taxon>
        <taxon>Oxyuroidea</taxon>
        <taxon>Oxyuridae</taxon>
        <taxon>Enterobius</taxon>
    </lineage>
</organism>
<evidence type="ECO:0000313" key="11">
    <source>
        <dbReference type="EMBL" id="VDD86921.1"/>
    </source>
</evidence>
<dbReference type="WBParaSite" id="EVEC_0000235601-mRNA-1">
    <property type="protein sequence ID" value="EVEC_0000235601-mRNA-1"/>
    <property type="gene ID" value="EVEC_0000235601"/>
</dbReference>
<dbReference type="GO" id="GO:0012505">
    <property type="term" value="C:endomembrane system"/>
    <property type="evidence" value="ECO:0007669"/>
    <property type="project" value="UniProtKB-SubCell"/>
</dbReference>
<evidence type="ECO:0000256" key="7">
    <source>
        <dbReference type="ARBA" id="ARBA00023136"/>
    </source>
</evidence>
<evidence type="ECO:0000256" key="8">
    <source>
        <dbReference type="SAM" id="MobiDB-lite"/>
    </source>
</evidence>
<dbReference type="SMART" id="SM00194">
    <property type="entry name" value="PTPc"/>
    <property type="match status" value="1"/>
</dbReference>
<dbReference type="PROSITE" id="PS50056">
    <property type="entry name" value="TYR_PHOSPHATASE_2"/>
    <property type="match status" value="1"/>
</dbReference>
<evidence type="ECO:0000256" key="5">
    <source>
        <dbReference type="ARBA" id="ARBA00022801"/>
    </source>
</evidence>
<comment type="subcellular location">
    <subcellularLocation>
        <location evidence="1">Endomembrane system</location>
    </subcellularLocation>
</comment>
<dbReference type="STRING" id="51028.A0A0N4UXT0"/>
<dbReference type="SUPFAM" id="SSF52799">
    <property type="entry name" value="(Phosphotyrosine protein) phosphatases II"/>
    <property type="match status" value="1"/>
</dbReference>
<dbReference type="InterPro" id="IPR016130">
    <property type="entry name" value="Tyr_Pase_AS"/>
</dbReference>
<dbReference type="PROSITE" id="PS50055">
    <property type="entry name" value="TYR_PHOSPHATASE_PTP"/>
    <property type="match status" value="1"/>
</dbReference>
<dbReference type="PROSITE" id="PS00383">
    <property type="entry name" value="TYR_PHOSPHATASE_1"/>
    <property type="match status" value="1"/>
</dbReference>
<dbReference type="GO" id="GO:0004726">
    <property type="term" value="F:non-membrane spanning protein tyrosine phosphatase activity"/>
    <property type="evidence" value="ECO:0007669"/>
    <property type="project" value="TreeGrafter"/>
</dbReference>
<dbReference type="SMART" id="SM00404">
    <property type="entry name" value="PTPc_motif"/>
    <property type="match status" value="1"/>
</dbReference>
<evidence type="ECO:0000256" key="3">
    <source>
        <dbReference type="ARBA" id="ARBA00013064"/>
    </source>
</evidence>
<dbReference type="Proteomes" id="UP000274131">
    <property type="component" value="Unassembled WGS sequence"/>
</dbReference>
<keyword evidence="5" id="KW-0378">Hydrolase</keyword>
<keyword evidence="6" id="KW-0904">Protein phosphatase</keyword>
<evidence type="ECO:0000259" key="9">
    <source>
        <dbReference type="PROSITE" id="PS50055"/>
    </source>
</evidence>